<organism evidence="2 3">
    <name type="scientific">Cymbomonas tetramitiformis</name>
    <dbReference type="NCBI Taxonomy" id="36881"/>
    <lineage>
        <taxon>Eukaryota</taxon>
        <taxon>Viridiplantae</taxon>
        <taxon>Chlorophyta</taxon>
        <taxon>Pyramimonadophyceae</taxon>
        <taxon>Pyramimonadales</taxon>
        <taxon>Pyramimonadaceae</taxon>
        <taxon>Cymbomonas</taxon>
    </lineage>
</organism>
<evidence type="ECO:0000256" key="1">
    <source>
        <dbReference type="SAM" id="Phobius"/>
    </source>
</evidence>
<dbReference type="PANTHER" id="PTHR23357:SF1">
    <property type="entry name" value="RENALASE"/>
    <property type="match status" value="1"/>
</dbReference>
<keyword evidence="1" id="KW-1133">Transmembrane helix</keyword>
<dbReference type="InterPro" id="IPR036188">
    <property type="entry name" value="FAD/NAD-bd_sf"/>
</dbReference>
<dbReference type="PANTHER" id="PTHR23357">
    <property type="entry name" value="RENALASE"/>
    <property type="match status" value="1"/>
</dbReference>
<gene>
    <name evidence="2" type="ORF">CYMTET_41792</name>
</gene>
<dbReference type="Pfam" id="PF13450">
    <property type="entry name" value="NAD_binding_8"/>
    <property type="match status" value="1"/>
</dbReference>
<sequence length="480" mass="50425">MYSKGLHSSGSSFPRLLGSAAGFGLGAAVALWLGGRDEEAPAQRPAEVDREEKAHRVLVVGAGLTGTLTAAQLRKEWPSSLPPLHLTVWERATYPAGRFGAAAVHGGALADMGAQVLSIVDVDDDHRDAGNGGHGIPLRAIDFAKGEVSRLKACGLLVEVDDAHLGATEERMLWSGIWKHHYAQGGLVSVLRAYLAEAKPDATCFGRRVLRVARCPATGDAGSAWQATASAKVQGASTSSTAQGEVTEAFDSVVMCIPAPDALCIDGVSDALPATSVNILSAVGYDSRASAVVFFHADLQPSLRALFGDSSEIALDLDLEGSGGRWPSERRKKGEESELHLLIWQGQKRAPNSSCAVVAHSVPCGDRTSAEEQAHLMVPAMYEALSALLGLPVEELRSRTLASKTIAWAVSQMIRPMEAVVDPVPDIACLESDEDAAKGGKLVVAGDFMTQSSFLGCVGSALQASDVIIRGAAEYEARGR</sequence>
<evidence type="ECO:0000313" key="2">
    <source>
        <dbReference type="EMBL" id="KAK3248751.1"/>
    </source>
</evidence>
<dbReference type="EMBL" id="LGRX02027807">
    <property type="protein sequence ID" value="KAK3248751.1"/>
    <property type="molecule type" value="Genomic_DNA"/>
</dbReference>
<dbReference type="InterPro" id="IPR040174">
    <property type="entry name" value="RNLS"/>
</dbReference>
<evidence type="ECO:0008006" key="4">
    <source>
        <dbReference type="Google" id="ProtNLM"/>
    </source>
</evidence>
<keyword evidence="3" id="KW-1185">Reference proteome</keyword>
<evidence type="ECO:0000313" key="3">
    <source>
        <dbReference type="Proteomes" id="UP001190700"/>
    </source>
</evidence>
<dbReference type="AlphaFoldDB" id="A0AAE0F1M5"/>
<proteinExistence type="predicted"/>
<dbReference type="Gene3D" id="3.90.660.10">
    <property type="match status" value="1"/>
</dbReference>
<dbReference type="GO" id="GO:0016651">
    <property type="term" value="F:oxidoreductase activity, acting on NAD(P)H"/>
    <property type="evidence" value="ECO:0007669"/>
    <property type="project" value="InterPro"/>
</dbReference>
<feature type="transmembrane region" description="Helical" evidence="1">
    <location>
        <begin position="12"/>
        <end position="34"/>
    </location>
</feature>
<name>A0AAE0F1M5_9CHLO</name>
<protein>
    <recommendedName>
        <fullName evidence="4">Amine oxidase domain-containing protein</fullName>
    </recommendedName>
</protein>
<dbReference type="Proteomes" id="UP001190700">
    <property type="component" value="Unassembled WGS sequence"/>
</dbReference>
<dbReference type="SUPFAM" id="SSF51905">
    <property type="entry name" value="FAD/NAD(P)-binding domain"/>
    <property type="match status" value="1"/>
</dbReference>
<accession>A0AAE0F1M5</accession>
<keyword evidence="1" id="KW-0812">Transmembrane</keyword>
<comment type="caution">
    <text evidence="2">The sequence shown here is derived from an EMBL/GenBank/DDBJ whole genome shotgun (WGS) entry which is preliminary data.</text>
</comment>
<dbReference type="GO" id="GO:0005576">
    <property type="term" value="C:extracellular region"/>
    <property type="evidence" value="ECO:0007669"/>
    <property type="project" value="TreeGrafter"/>
</dbReference>
<dbReference type="Gene3D" id="3.50.50.60">
    <property type="entry name" value="FAD/NAD(P)-binding domain"/>
    <property type="match status" value="1"/>
</dbReference>
<reference evidence="2 3" key="1">
    <citation type="journal article" date="2015" name="Genome Biol. Evol.">
        <title>Comparative Genomics of a Bacterivorous Green Alga Reveals Evolutionary Causalities and Consequences of Phago-Mixotrophic Mode of Nutrition.</title>
        <authorList>
            <person name="Burns J.A."/>
            <person name="Paasch A."/>
            <person name="Narechania A."/>
            <person name="Kim E."/>
        </authorList>
    </citation>
    <scope>NUCLEOTIDE SEQUENCE [LARGE SCALE GENOMIC DNA]</scope>
    <source>
        <strain evidence="2 3">PLY_AMNH</strain>
    </source>
</reference>
<keyword evidence="1" id="KW-0472">Membrane</keyword>